<dbReference type="GO" id="GO:0005759">
    <property type="term" value="C:mitochondrial matrix"/>
    <property type="evidence" value="ECO:0007669"/>
    <property type="project" value="TreeGrafter"/>
</dbReference>
<dbReference type="Gene3D" id="3.30.830.10">
    <property type="entry name" value="Metalloenzyme, LuxS/M16 peptidase-like"/>
    <property type="match status" value="4"/>
</dbReference>
<evidence type="ECO:0000313" key="4">
    <source>
        <dbReference type="WBParaSite" id="snap_masked-unitig_28102-processed-gene-0.0-mRNA-1"/>
    </source>
</evidence>
<name>A0A1I8JQ97_9PLAT</name>
<dbReference type="WBParaSite" id="snap_masked-unitig_28102-processed-gene-0.0-mRNA-1">
    <property type="protein sequence ID" value="snap_masked-unitig_28102-processed-gene-0.0-mRNA-1"/>
    <property type="gene ID" value="snap_masked-unitig_28102-processed-gene-0.0"/>
</dbReference>
<dbReference type="PANTHER" id="PTHR43016:SF13">
    <property type="entry name" value="PRESEQUENCE PROTEASE, MITOCHONDRIAL"/>
    <property type="match status" value="1"/>
</dbReference>
<feature type="domain" description="Peptidase M16C associated" evidence="2">
    <location>
        <begin position="490"/>
        <end position="698"/>
    </location>
</feature>
<sequence>SLGGRRAATRFRQRGAALACQVPLPPDRLEELVGTRPPAGRLVHLGSPGRQQRAFAIQRCGPPRLTAPGRRTSLSNSVLCGSAKYPVRDPFFKDAHPQPGHLHERHDCAADFTIYPCCYSEPHRLSTTSSLFTWTPCFTRCSEQDGLSAGEGGWLAARAGASSPSTCRSRSLPSPSKGVVYNRDEGRVFSDPDQLFAQRRPPEKPAARRALPAQLRRLPGRHPRSFSHEQLLQFHRRHYHPSNATVFTYGSLPLAEHLRFLDSECLAGFGRIDCSATAVPLEPRWSKPRARPRGRGPLNPFLPPDRQVTLAESFLFGDVCQVRDNFHLHFVSSLLCEGNPAENSVIQAAGPPLPGDTSPFYSGLLESSASAAAFGRPASADESVAAARQRVDDILAETVAVRIPPGQRGLRLLHQVELGLRDEGANFGLEKILALAGPAQTTAPTWAELLAAEDLLEETCAGHWPEQPRYLQSLVDRHWRSNPHRLSLSLHPTARYADRLLAAEKTAATARAANADLAAAVRREAQELLAAQTGGGPTRGRCHGWRLATCRDRRPVGAPSGPCRPTACCCARSPPTASSTFGNSPRPSTSSAAALPARLNATARPDEAASSCESGLVFSACCLAPTCPACWQLWQEICAQPDWAARDRLANLLRMEAADLVSRLTTGQGHAFAAGRAAARLSESSPGGRPADRAWTACAPIKLAAARRTPRASTRWLRTSPTCAGLPSGGRTSASALPGNSRRRAPRRLRPSWPALMSPTPAAHAAAARPPQPRFDLGGGATGTASGGLFEHFEVGSMGVNFCAQAFPARPSPSALSARPHAGRSAPVLPRYLHREIREIGGAYGSGARATPGAFYFMSYRRDPRSPGHPGLLRGQRRVAGGPGGQPDGLDLEEAKLAVFKTLDMPVPPKKRGLEFFLTGVTDDMRQQLRDRLFDLDTSEVRQAAAETLGSSRRRTR</sequence>
<evidence type="ECO:0000256" key="1">
    <source>
        <dbReference type="SAM" id="MobiDB-lite"/>
    </source>
</evidence>
<dbReference type="AlphaFoldDB" id="A0A1I8JQ97"/>
<dbReference type="GO" id="GO:0016485">
    <property type="term" value="P:protein processing"/>
    <property type="evidence" value="ECO:0007669"/>
    <property type="project" value="TreeGrafter"/>
</dbReference>
<feature type="region of interest" description="Disordered" evidence="1">
    <location>
        <begin position="719"/>
        <end position="780"/>
    </location>
</feature>
<feature type="compositionally biased region" description="Low complexity" evidence="1">
    <location>
        <begin position="751"/>
        <end position="769"/>
    </location>
</feature>
<dbReference type="Pfam" id="PF05193">
    <property type="entry name" value="Peptidase_M16_C"/>
    <property type="match status" value="1"/>
</dbReference>
<accession>A0A1I8JQ97</accession>
<dbReference type="Proteomes" id="UP000095280">
    <property type="component" value="Unplaced"/>
</dbReference>
<reference evidence="4" key="1">
    <citation type="submission" date="2016-11" db="UniProtKB">
        <authorList>
            <consortium name="WormBaseParasite"/>
        </authorList>
    </citation>
    <scope>IDENTIFICATION</scope>
</reference>
<keyword evidence="3" id="KW-1185">Reference proteome</keyword>
<dbReference type="Pfam" id="PF08367">
    <property type="entry name" value="M16C_assoc"/>
    <property type="match status" value="1"/>
</dbReference>
<feature type="compositionally biased region" description="Basic residues" evidence="1">
    <location>
        <begin position="741"/>
        <end position="750"/>
    </location>
</feature>
<protein>
    <submittedName>
        <fullName evidence="4">Presequence protease, mitochondrial</fullName>
    </submittedName>
</protein>
<dbReference type="PANTHER" id="PTHR43016">
    <property type="entry name" value="PRESEQUENCE PROTEASE"/>
    <property type="match status" value="1"/>
</dbReference>
<dbReference type="SUPFAM" id="SSF63411">
    <property type="entry name" value="LuxS/MPP-like metallohydrolase"/>
    <property type="match status" value="4"/>
</dbReference>
<dbReference type="GO" id="GO:0046872">
    <property type="term" value="F:metal ion binding"/>
    <property type="evidence" value="ECO:0007669"/>
    <property type="project" value="InterPro"/>
</dbReference>
<dbReference type="GO" id="GO:0004222">
    <property type="term" value="F:metalloendopeptidase activity"/>
    <property type="evidence" value="ECO:0007669"/>
    <property type="project" value="TreeGrafter"/>
</dbReference>
<dbReference type="InterPro" id="IPR007863">
    <property type="entry name" value="Peptidase_M16_C"/>
</dbReference>
<dbReference type="InterPro" id="IPR013578">
    <property type="entry name" value="Peptidase_M16C_assoc"/>
</dbReference>
<dbReference type="SMART" id="SM01264">
    <property type="entry name" value="M16C_associated"/>
    <property type="match status" value="1"/>
</dbReference>
<organism evidence="3 4">
    <name type="scientific">Macrostomum lignano</name>
    <dbReference type="NCBI Taxonomy" id="282301"/>
    <lineage>
        <taxon>Eukaryota</taxon>
        <taxon>Metazoa</taxon>
        <taxon>Spiralia</taxon>
        <taxon>Lophotrochozoa</taxon>
        <taxon>Platyhelminthes</taxon>
        <taxon>Rhabditophora</taxon>
        <taxon>Macrostomorpha</taxon>
        <taxon>Macrostomida</taxon>
        <taxon>Macrostomidae</taxon>
        <taxon>Macrostomum</taxon>
    </lineage>
</organism>
<dbReference type="InterPro" id="IPR011249">
    <property type="entry name" value="Metalloenz_LuxS/M16"/>
</dbReference>
<evidence type="ECO:0000259" key="2">
    <source>
        <dbReference type="SMART" id="SM01264"/>
    </source>
</evidence>
<proteinExistence type="predicted"/>
<evidence type="ECO:0000313" key="3">
    <source>
        <dbReference type="Proteomes" id="UP000095280"/>
    </source>
</evidence>